<organism evidence="2 3">
    <name type="scientific">Aureobasidium pullulans EXF-150</name>
    <dbReference type="NCBI Taxonomy" id="1043002"/>
    <lineage>
        <taxon>Eukaryota</taxon>
        <taxon>Fungi</taxon>
        <taxon>Dikarya</taxon>
        <taxon>Ascomycota</taxon>
        <taxon>Pezizomycotina</taxon>
        <taxon>Dothideomycetes</taxon>
        <taxon>Dothideomycetidae</taxon>
        <taxon>Dothideales</taxon>
        <taxon>Saccotheciaceae</taxon>
        <taxon>Aureobasidium</taxon>
    </lineage>
</organism>
<name>A0A074XPP9_AURPU</name>
<feature type="chain" id="PRO_5001702554" evidence="1">
    <location>
        <begin position="18"/>
        <end position="66"/>
    </location>
</feature>
<dbReference type="EMBL" id="KL584983">
    <property type="protein sequence ID" value="KEQ83957.1"/>
    <property type="molecule type" value="Genomic_DNA"/>
</dbReference>
<dbReference type="Proteomes" id="UP000030706">
    <property type="component" value="Unassembled WGS sequence"/>
</dbReference>
<gene>
    <name evidence="2" type="ORF">M438DRAFT_26027</name>
</gene>
<proteinExistence type="predicted"/>
<dbReference type="RefSeq" id="XP_029760144.1">
    <property type="nucleotide sequence ID" value="XM_029899765.1"/>
</dbReference>
<dbReference type="HOGENOM" id="CLU_2830779_0_0_1"/>
<keyword evidence="3" id="KW-1185">Reference proteome</keyword>
<keyword evidence="1" id="KW-0732">Signal</keyword>
<dbReference type="AlphaFoldDB" id="A0A074XPP9"/>
<reference evidence="2 3" key="1">
    <citation type="journal article" date="2014" name="BMC Genomics">
        <title>Genome sequencing of four Aureobasidium pullulans varieties: biotechnological potential, stress tolerance, and description of new species.</title>
        <authorList>
            <person name="Gostin Ar C."/>
            <person name="Ohm R.A."/>
            <person name="Kogej T."/>
            <person name="Sonjak S."/>
            <person name="Turk M."/>
            <person name="Zajc J."/>
            <person name="Zalar P."/>
            <person name="Grube M."/>
            <person name="Sun H."/>
            <person name="Han J."/>
            <person name="Sharma A."/>
            <person name="Chiniquy J."/>
            <person name="Ngan C.Y."/>
            <person name="Lipzen A."/>
            <person name="Barry K."/>
            <person name="Grigoriev I.V."/>
            <person name="Gunde-Cimerman N."/>
        </authorList>
    </citation>
    <scope>NUCLEOTIDE SEQUENCE [LARGE SCALE GENOMIC DNA]</scope>
    <source>
        <strain evidence="2 3">EXF-150</strain>
    </source>
</reference>
<evidence type="ECO:0000313" key="2">
    <source>
        <dbReference type="EMBL" id="KEQ83957.1"/>
    </source>
</evidence>
<dbReference type="GeneID" id="40742071"/>
<feature type="signal peptide" evidence="1">
    <location>
        <begin position="1"/>
        <end position="17"/>
    </location>
</feature>
<sequence length="66" mass="7385">MYLSIFCIIFILHGILSNLVGKKQMAKKRSIDIELPSAAEAACKRVPIPCKPPTPRSWYVKAKKGK</sequence>
<evidence type="ECO:0000313" key="3">
    <source>
        <dbReference type="Proteomes" id="UP000030706"/>
    </source>
</evidence>
<protein>
    <submittedName>
        <fullName evidence="2">Uncharacterized protein</fullName>
    </submittedName>
</protein>
<evidence type="ECO:0000256" key="1">
    <source>
        <dbReference type="SAM" id="SignalP"/>
    </source>
</evidence>
<accession>A0A074XPP9</accession>